<keyword evidence="2" id="KW-0378">Hydrolase</keyword>
<accession>A0A4Y2LZ98</accession>
<protein>
    <submittedName>
        <fullName evidence="4">Deoxyribonuclease-1</fullName>
    </submittedName>
</protein>
<dbReference type="SMART" id="SM00476">
    <property type="entry name" value="DNaseIc"/>
    <property type="match status" value="1"/>
</dbReference>
<dbReference type="GO" id="GO:0003677">
    <property type="term" value="F:DNA binding"/>
    <property type="evidence" value="ECO:0007669"/>
    <property type="project" value="TreeGrafter"/>
</dbReference>
<feature type="signal peptide" evidence="3">
    <location>
        <begin position="1"/>
        <end position="21"/>
    </location>
</feature>
<keyword evidence="5" id="KW-1185">Reference proteome</keyword>
<evidence type="ECO:0000256" key="1">
    <source>
        <dbReference type="ARBA" id="ARBA00022722"/>
    </source>
</evidence>
<keyword evidence="1" id="KW-0540">Nuclease</keyword>
<proteinExistence type="predicted"/>
<gene>
    <name evidence="4" type="primary">DNASE1_0</name>
    <name evidence="4" type="ORF">AVEN_13076_1</name>
</gene>
<dbReference type="Proteomes" id="UP000499080">
    <property type="component" value="Unassembled WGS sequence"/>
</dbReference>
<reference evidence="4 5" key="1">
    <citation type="journal article" date="2019" name="Sci. Rep.">
        <title>Orb-weaving spider Araneus ventricosus genome elucidates the spidroin gene catalogue.</title>
        <authorList>
            <person name="Kono N."/>
            <person name="Nakamura H."/>
            <person name="Ohtoshi R."/>
            <person name="Moran D.A.P."/>
            <person name="Shinohara A."/>
            <person name="Yoshida Y."/>
            <person name="Fujiwara M."/>
            <person name="Mori M."/>
            <person name="Tomita M."/>
            <person name="Arakawa K."/>
        </authorList>
    </citation>
    <scope>NUCLEOTIDE SEQUENCE [LARGE SCALE GENOMIC DNA]</scope>
</reference>
<dbReference type="GO" id="GO:0004530">
    <property type="term" value="F:deoxyribonuclease I activity"/>
    <property type="evidence" value="ECO:0007669"/>
    <property type="project" value="TreeGrafter"/>
</dbReference>
<evidence type="ECO:0000256" key="3">
    <source>
        <dbReference type="SAM" id="SignalP"/>
    </source>
</evidence>
<dbReference type="GO" id="GO:0006308">
    <property type="term" value="P:DNA catabolic process"/>
    <property type="evidence" value="ECO:0007669"/>
    <property type="project" value="InterPro"/>
</dbReference>
<dbReference type="EMBL" id="BGPR01006524">
    <property type="protein sequence ID" value="GBN19792.1"/>
    <property type="molecule type" value="Genomic_DNA"/>
</dbReference>
<dbReference type="Gene3D" id="3.60.10.10">
    <property type="entry name" value="Endonuclease/exonuclease/phosphatase"/>
    <property type="match status" value="1"/>
</dbReference>
<sequence length="478" mass="54649">MISNRCGIILLLFCLYSVATCKTTWTNQTVERPVLVGAFNIQNLGVSKMSNKTVMDIVKKIILRYDLILIQEIVTTQEELMENLVVDINKLHRRKDSKYMMQISERVGRGNAKEQYAYIYRQVFPTKFQIFHGWFRSNQKLGSLWPGEKVSPLGLEASRFQTRYKEKKRRACGPDKNDKFKFLSGHTFPDRKDDFMRPPYIAHFATPTLRDLDSMIFIGIHTQPKNAANETSAMAKVYDYAVKTFKVKDAMLMGDMNAGCANVRISDWDAIDVWRRKEFKWLITHDFDTTLSINCCPYDRIIIAGDNVEEAVIWESVGAFKYRDLYGISTGMALAVSDHWPVEVKLRGGTSAQAKANLEPSLCLTIHDVRAQSVPQQLRSQKSTFGFQIESTEDYTELYSESTNGTALLYSLKTLQSKYQQLISKEVTDAILYKVGHGALSDATSHDFLEHYLFSVRIYFDATDETTTVHYCTATTLN</sequence>
<feature type="chain" id="PRO_5021273973" evidence="3">
    <location>
        <begin position="22"/>
        <end position="478"/>
    </location>
</feature>
<dbReference type="PANTHER" id="PTHR11371">
    <property type="entry name" value="DEOXYRIBONUCLEASE"/>
    <property type="match status" value="1"/>
</dbReference>
<name>A0A4Y2LZ98_ARAVE</name>
<keyword evidence="3" id="KW-0732">Signal</keyword>
<organism evidence="4 5">
    <name type="scientific">Araneus ventricosus</name>
    <name type="common">Orbweaver spider</name>
    <name type="synonym">Epeira ventricosa</name>
    <dbReference type="NCBI Taxonomy" id="182803"/>
    <lineage>
        <taxon>Eukaryota</taxon>
        <taxon>Metazoa</taxon>
        <taxon>Ecdysozoa</taxon>
        <taxon>Arthropoda</taxon>
        <taxon>Chelicerata</taxon>
        <taxon>Arachnida</taxon>
        <taxon>Araneae</taxon>
        <taxon>Araneomorphae</taxon>
        <taxon>Entelegynae</taxon>
        <taxon>Araneoidea</taxon>
        <taxon>Araneidae</taxon>
        <taxon>Araneus</taxon>
    </lineage>
</organism>
<evidence type="ECO:0000256" key="2">
    <source>
        <dbReference type="ARBA" id="ARBA00022801"/>
    </source>
</evidence>
<dbReference type="InterPro" id="IPR016202">
    <property type="entry name" value="DNase_I"/>
</dbReference>
<evidence type="ECO:0000313" key="4">
    <source>
        <dbReference type="EMBL" id="GBN19792.1"/>
    </source>
</evidence>
<dbReference type="SUPFAM" id="SSF56219">
    <property type="entry name" value="DNase I-like"/>
    <property type="match status" value="1"/>
</dbReference>
<evidence type="ECO:0000313" key="5">
    <source>
        <dbReference type="Proteomes" id="UP000499080"/>
    </source>
</evidence>
<dbReference type="InterPro" id="IPR036691">
    <property type="entry name" value="Endo/exonu/phosph_ase_sf"/>
</dbReference>
<dbReference type="AlphaFoldDB" id="A0A4Y2LZ98"/>
<dbReference type="PANTHER" id="PTHR11371:SF31">
    <property type="entry name" value="EXTRACELLULAR NUCLEASE"/>
    <property type="match status" value="1"/>
</dbReference>
<dbReference type="OrthoDB" id="6410211at2759"/>
<comment type="caution">
    <text evidence="4">The sequence shown here is derived from an EMBL/GenBank/DDBJ whole genome shotgun (WGS) entry which is preliminary data.</text>
</comment>
<dbReference type="GO" id="GO:0005634">
    <property type="term" value="C:nucleus"/>
    <property type="evidence" value="ECO:0007669"/>
    <property type="project" value="TreeGrafter"/>
</dbReference>